<feature type="region of interest" description="Disordered" evidence="3">
    <location>
        <begin position="77"/>
        <end position="115"/>
    </location>
</feature>
<evidence type="ECO:0000256" key="3">
    <source>
        <dbReference type="SAM" id="MobiDB-lite"/>
    </source>
</evidence>
<keyword evidence="1" id="KW-0677">Repeat</keyword>
<dbReference type="GO" id="GO:0051879">
    <property type="term" value="F:Hsp90 protein binding"/>
    <property type="evidence" value="ECO:0007669"/>
    <property type="project" value="InterPro"/>
</dbReference>
<organism evidence="5 6">
    <name type="scientific">Meloidogyne incognita</name>
    <name type="common">Southern root-knot nematode worm</name>
    <name type="synonym">Oxyuris incognita</name>
    <dbReference type="NCBI Taxonomy" id="6306"/>
    <lineage>
        <taxon>Eukaryota</taxon>
        <taxon>Metazoa</taxon>
        <taxon>Ecdysozoa</taxon>
        <taxon>Nematoda</taxon>
        <taxon>Chromadorea</taxon>
        <taxon>Rhabditida</taxon>
        <taxon>Tylenchina</taxon>
        <taxon>Tylenchomorpha</taxon>
        <taxon>Tylenchoidea</taxon>
        <taxon>Meloidogynidae</taxon>
        <taxon>Meloidogyninae</taxon>
        <taxon>Meloidogyne</taxon>
        <taxon>Meloidogyne incognita group</taxon>
    </lineage>
</organism>
<feature type="compositionally biased region" description="Polar residues" evidence="3">
    <location>
        <begin position="101"/>
        <end position="115"/>
    </location>
</feature>
<evidence type="ECO:0000313" key="5">
    <source>
        <dbReference type="Proteomes" id="UP000887563"/>
    </source>
</evidence>
<evidence type="ECO:0000256" key="1">
    <source>
        <dbReference type="ARBA" id="ARBA00022737"/>
    </source>
</evidence>
<feature type="domain" description="Cns1/TTC4 wheel" evidence="4">
    <location>
        <begin position="120"/>
        <end position="224"/>
    </location>
</feature>
<proteinExistence type="predicted"/>
<evidence type="ECO:0000259" key="4">
    <source>
        <dbReference type="Pfam" id="PF18972"/>
    </source>
</evidence>
<dbReference type="GO" id="GO:0030544">
    <property type="term" value="F:Hsp70 protein binding"/>
    <property type="evidence" value="ECO:0007669"/>
    <property type="project" value="TreeGrafter"/>
</dbReference>
<keyword evidence="2" id="KW-0802">TPR repeat</keyword>
<dbReference type="GO" id="GO:0005829">
    <property type="term" value="C:cytosol"/>
    <property type="evidence" value="ECO:0007669"/>
    <property type="project" value="TreeGrafter"/>
</dbReference>
<dbReference type="WBParaSite" id="Minc3s06489g39900">
    <property type="protein sequence ID" value="Minc3s06489g39900"/>
    <property type="gene ID" value="Minc3s06489g39900"/>
</dbReference>
<evidence type="ECO:0000313" key="6">
    <source>
        <dbReference type="WBParaSite" id="Minc3s06489g39900"/>
    </source>
</evidence>
<dbReference type="GO" id="GO:0006457">
    <property type="term" value="P:protein folding"/>
    <property type="evidence" value="ECO:0007669"/>
    <property type="project" value="TreeGrafter"/>
</dbReference>
<dbReference type="InterPro" id="IPR044059">
    <property type="entry name" value="Csn1/TTC4_wheel"/>
</dbReference>
<dbReference type="AlphaFoldDB" id="A0A914NHC8"/>
<sequence>MEDLAKKLDEDLEKFMQDLAAKKEKSRGGESFNFSEWCKEIDQHPAFIKELKTGPDGQYSAEIQALQALKYDKESNSHKVSTGDDVTNQKALKYDKESNSHKVSTGDDVTNQKNISSSNDQQHVFPLVILYPEYCQTDFIRECQDDALFGDVLYEVFEQPAEWDKDEHKFRISNVCICMSLKSKEGQNPIVREILPSVHSLGEVLKWPDVVISDGVPGLQIYTKEWFSSNMKLIDKNKRIFIKN</sequence>
<accession>A0A914NHC8</accession>
<evidence type="ECO:0000256" key="2">
    <source>
        <dbReference type="ARBA" id="ARBA00022803"/>
    </source>
</evidence>
<reference evidence="6" key="1">
    <citation type="submission" date="2022-11" db="UniProtKB">
        <authorList>
            <consortium name="WormBaseParasite"/>
        </authorList>
    </citation>
    <scope>IDENTIFICATION</scope>
</reference>
<dbReference type="GO" id="GO:0005634">
    <property type="term" value="C:nucleus"/>
    <property type="evidence" value="ECO:0007669"/>
    <property type="project" value="TreeGrafter"/>
</dbReference>
<protein>
    <submittedName>
        <fullName evidence="6">Cns1/TTC4 wheel domain-containing protein</fullName>
    </submittedName>
</protein>
<dbReference type="Proteomes" id="UP000887563">
    <property type="component" value="Unplaced"/>
</dbReference>
<dbReference type="PANTHER" id="PTHR46035:SF3">
    <property type="entry name" value="TRANSLOCATION PROTEIN SEC72"/>
    <property type="match status" value="1"/>
</dbReference>
<keyword evidence="5" id="KW-1185">Reference proteome</keyword>
<dbReference type="CDD" id="cd21377">
    <property type="entry name" value="CTWD_Cns1-like"/>
    <property type="match status" value="1"/>
</dbReference>
<name>A0A914NHC8_MELIC</name>
<dbReference type="Pfam" id="PF18972">
    <property type="entry name" value="Wheel"/>
    <property type="match status" value="1"/>
</dbReference>
<feature type="compositionally biased region" description="Polar residues" evidence="3">
    <location>
        <begin position="78"/>
        <end position="90"/>
    </location>
</feature>
<dbReference type="PANTHER" id="PTHR46035">
    <property type="entry name" value="TETRATRICOPEPTIDE REPEAT PROTEIN 4"/>
    <property type="match status" value="1"/>
</dbReference>